<keyword evidence="1" id="KW-1133">Transmembrane helix</keyword>
<sequence length="67" mass="6917">MTRNMGSIDRGLRALVGLALLAGAFLLGWFGGWMVWAAAAVGVIMLATAAMGNCPAYSIVGIKTCKT</sequence>
<dbReference type="AlphaFoldDB" id="A0A3S8U8S0"/>
<proteinExistence type="predicted"/>
<dbReference type="EMBL" id="CP034328">
    <property type="protein sequence ID" value="AZL60056.1"/>
    <property type="molecule type" value="Genomic_DNA"/>
</dbReference>
<evidence type="ECO:0000313" key="3">
    <source>
        <dbReference type="EMBL" id="AZL60056.1"/>
    </source>
</evidence>
<dbReference type="InterPro" id="IPR021309">
    <property type="entry name" value="YgaP-like_TM"/>
</dbReference>
<dbReference type="Pfam" id="PF11127">
    <property type="entry name" value="YgaP-like_TM"/>
    <property type="match status" value="1"/>
</dbReference>
<evidence type="ECO:0000313" key="4">
    <source>
        <dbReference type="Proteomes" id="UP000282002"/>
    </source>
</evidence>
<evidence type="ECO:0000259" key="2">
    <source>
        <dbReference type="Pfam" id="PF11127"/>
    </source>
</evidence>
<gene>
    <name evidence="3" type="ORF">EI545_15180</name>
</gene>
<accession>A0A3S8U8S0</accession>
<keyword evidence="4" id="KW-1185">Reference proteome</keyword>
<organism evidence="3 4">
    <name type="scientific">Tabrizicola piscis</name>
    <dbReference type="NCBI Taxonomy" id="2494374"/>
    <lineage>
        <taxon>Bacteria</taxon>
        <taxon>Pseudomonadati</taxon>
        <taxon>Pseudomonadota</taxon>
        <taxon>Alphaproteobacteria</taxon>
        <taxon>Rhodobacterales</taxon>
        <taxon>Paracoccaceae</taxon>
        <taxon>Tabrizicola</taxon>
    </lineage>
</organism>
<name>A0A3S8U8S0_9RHOB</name>
<dbReference type="KEGG" id="taw:EI545_15180"/>
<dbReference type="Proteomes" id="UP000282002">
    <property type="component" value="Chromosome"/>
</dbReference>
<protein>
    <submittedName>
        <fullName evidence="3">DUF2892 domain-containing protein</fullName>
    </submittedName>
</protein>
<feature type="domain" description="Inner membrane protein YgaP-like transmembrane" evidence="2">
    <location>
        <begin position="1"/>
        <end position="66"/>
    </location>
</feature>
<reference evidence="3 4" key="1">
    <citation type="submission" date="2018-12" db="EMBL/GenBank/DDBJ databases">
        <title>Complete genome sequencing of Tabrizicola sp. K13M18.</title>
        <authorList>
            <person name="Bae J.-W."/>
        </authorList>
    </citation>
    <scope>NUCLEOTIDE SEQUENCE [LARGE SCALE GENOMIC DNA]</scope>
    <source>
        <strain evidence="3 4">K13M18</strain>
    </source>
</reference>
<dbReference type="RefSeq" id="WP_125326251.1">
    <property type="nucleotide sequence ID" value="NZ_CP034328.1"/>
</dbReference>
<keyword evidence="1" id="KW-0472">Membrane</keyword>
<evidence type="ECO:0000256" key="1">
    <source>
        <dbReference type="SAM" id="Phobius"/>
    </source>
</evidence>
<feature type="transmembrane region" description="Helical" evidence="1">
    <location>
        <begin position="36"/>
        <end position="60"/>
    </location>
</feature>
<feature type="transmembrane region" description="Helical" evidence="1">
    <location>
        <begin position="12"/>
        <end position="30"/>
    </location>
</feature>
<keyword evidence="1" id="KW-0812">Transmembrane</keyword>